<evidence type="ECO:0000313" key="3">
    <source>
        <dbReference type="Proteomes" id="UP000261540"/>
    </source>
</evidence>
<accession>A0A3B3S936</accession>
<dbReference type="Proteomes" id="UP000261540">
    <property type="component" value="Unplaced"/>
</dbReference>
<sequence>MSQEVQALIESTGRRAVLKGVVAMLGGMGSIQGVVRFLQVTPERCLIDGTIDGLQPGLHGLHVHELGDLTQDCLRYPPTVPTTISKYTHYCAKHAGDLGNILAGPDGRALFRLEDSQLKVVWDIIGRSLVVDSGEDDLGAGGHPLSKI</sequence>
<dbReference type="AlphaFoldDB" id="A0A3B3S936"/>
<evidence type="ECO:0000259" key="1">
    <source>
        <dbReference type="Pfam" id="PF00080"/>
    </source>
</evidence>
<name>A0A3B3S936_9TELE</name>
<dbReference type="GeneTree" id="ENSGT00940000159785"/>
<dbReference type="InterPro" id="IPR036423">
    <property type="entry name" value="SOD-like_Cu/Zn_dom_sf"/>
</dbReference>
<feature type="domain" description="Superoxide dismutase copper/zinc binding" evidence="1">
    <location>
        <begin position="31"/>
        <end position="140"/>
    </location>
</feature>
<protein>
    <submittedName>
        <fullName evidence="2">Copper chaperone for superoxide dismutase</fullName>
    </submittedName>
</protein>
<reference evidence="2" key="1">
    <citation type="submission" date="2025-08" db="UniProtKB">
        <authorList>
            <consortium name="Ensembl"/>
        </authorList>
    </citation>
    <scope>IDENTIFICATION</scope>
</reference>
<evidence type="ECO:0000313" key="2">
    <source>
        <dbReference type="Ensembl" id="ENSPKIP00000026536.1"/>
    </source>
</evidence>
<dbReference type="Pfam" id="PF00080">
    <property type="entry name" value="Sod_Cu"/>
    <property type="match status" value="1"/>
</dbReference>
<organism evidence="2 3">
    <name type="scientific">Paramormyrops kingsleyae</name>
    <dbReference type="NCBI Taxonomy" id="1676925"/>
    <lineage>
        <taxon>Eukaryota</taxon>
        <taxon>Metazoa</taxon>
        <taxon>Chordata</taxon>
        <taxon>Craniata</taxon>
        <taxon>Vertebrata</taxon>
        <taxon>Euteleostomi</taxon>
        <taxon>Actinopterygii</taxon>
        <taxon>Neopterygii</taxon>
        <taxon>Teleostei</taxon>
        <taxon>Osteoglossocephala</taxon>
        <taxon>Osteoglossomorpha</taxon>
        <taxon>Osteoglossiformes</taxon>
        <taxon>Mormyridae</taxon>
        <taxon>Paramormyrops</taxon>
    </lineage>
</organism>
<dbReference type="STRING" id="1676925.ENSPKIP00000026536"/>
<proteinExistence type="predicted"/>
<dbReference type="GO" id="GO:0006801">
    <property type="term" value="P:superoxide metabolic process"/>
    <property type="evidence" value="ECO:0007669"/>
    <property type="project" value="InterPro"/>
</dbReference>
<dbReference type="InterPro" id="IPR024134">
    <property type="entry name" value="SOD_Cu/Zn_/chaperone"/>
</dbReference>
<dbReference type="InterPro" id="IPR001424">
    <property type="entry name" value="SOD_Cu_Zn_dom"/>
</dbReference>
<dbReference type="Gene3D" id="2.60.40.200">
    <property type="entry name" value="Superoxide dismutase, copper/zinc binding domain"/>
    <property type="match status" value="1"/>
</dbReference>
<dbReference type="GO" id="GO:0005507">
    <property type="term" value="F:copper ion binding"/>
    <property type="evidence" value="ECO:0007669"/>
    <property type="project" value="InterPro"/>
</dbReference>
<dbReference type="PRINTS" id="PR00068">
    <property type="entry name" value="CUZNDISMTASE"/>
</dbReference>
<keyword evidence="3" id="KW-1185">Reference proteome</keyword>
<reference evidence="2" key="2">
    <citation type="submission" date="2025-09" db="UniProtKB">
        <authorList>
            <consortium name="Ensembl"/>
        </authorList>
    </citation>
    <scope>IDENTIFICATION</scope>
</reference>
<dbReference type="SUPFAM" id="SSF49329">
    <property type="entry name" value="Cu,Zn superoxide dismutase-like"/>
    <property type="match status" value="1"/>
</dbReference>
<dbReference type="PANTHER" id="PTHR10003">
    <property type="entry name" value="SUPEROXIDE DISMUTASE CU-ZN -RELATED"/>
    <property type="match status" value="1"/>
</dbReference>
<dbReference type="Ensembl" id="ENSPKIT00000007292.1">
    <property type="protein sequence ID" value="ENSPKIP00000026536.1"/>
    <property type="gene ID" value="ENSPKIG00000008944.1"/>
</dbReference>